<keyword evidence="2" id="KW-1185">Reference proteome</keyword>
<proteinExistence type="predicted"/>
<name>A0A5N6NS99_9ASTR</name>
<gene>
    <name evidence="1" type="ORF">E3N88_17582</name>
</gene>
<evidence type="ECO:0000313" key="2">
    <source>
        <dbReference type="Proteomes" id="UP000326396"/>
    </source>
</evidence>
<protein>
    <submittedName>
        <fullName evidence="1">Uncharacterized protein</fullName>
    </submittedName>
</protein>
<dbReference type="Pfam" id="PF03004">
    <property type="entry name" value="Transposase_24"/>
    <property type="match status" value="1"/>
</dbReference>
<evidence type="ECO:0000313" key="1">
    <source>
        <dbReference type="EMBL" id="KAD5317636.1"/>
    </source>
</evidence>
<reference evidence="1 2" key="1">
    <citation type="submission" date="2019-05" db="EMBL/GenBank/DDBJ databases">
        <title>Mikania micrantha, genome provides insights into the molecular mechanism of rapid growth.</title>
        <authorList>
            <person name="Liu B."/>
        </authorList>
    </citation>
    <scope>NUCLEOTIDE SEQUENCE [LARGE SCALE GENOMIC DNA]</scope>
    <source>
        <strain evidence="1">NLD-2019</strain>
        <tissue evidence="1">Leaf</tissue>
    </source>
</reference>
<dbReference type="AlphaFoldDB" id="A0A5N6NS99"/>
<accession>A0A5N6NS99</accession>
<dbReference type="Proteomes" id="UP000326396">
    <property type="component" value="Linkage Group LG17"/>
</dbReference>
<comment type="caution">
    <text evidence="1">The sequence shown here is derived from an EMBL/GenBank/DDBJ whole genome shotgun (WGS) entry which is preliminary data.</text>
</comment>
<organism evidence="1 2">
    <name type="scientific">Mikania micrantha</name>
    <name type="common">bitter vine</name>
    <dbReference type="NCBI Taxonomy" id="192012"/>
    <lineage>
        <taxon>Eukaryota</taxon>
        <taxon>Viridiplantae</taxon>
        <taxon>Streptophyta</taxon>
        <taxon>Embryophyta</taxon>
        <taxon>Tracheophyta</taxon>
        <taxon>Spermatophyta</taxon>
        <taxon>Magnoliopsida</taxon>
        <taxon>eudicotyledons</taxon>
        <taxon>Gunneridae</taxon>
        <taxon>Pentapetalae</taxon>
        <taxon>asterids</taxon>
        <taxon>campanulids</taxon>
        <taxon>Asterales</taxon>
        <taxon>Asteraceae</taxon>
        <taxon>Asteroideae</taxon>
        <taxon>Heliantheae alliance</taxon>
        <taxon>Eupatorieae</taxon>
        <taxon>Mikania</taxon>
    </lineage>
</organism>
<sequence length="210" mass="24876">MMYNMKITSTRIARNAGCDIAINDYKQFNIIRQYPPDSVPDGVWAEMCDLWDSEAWRKKSTIAKSNRNKGNDKAARHTGGSIRYDEYRARMRRVFDREPNFREIFLLTHLDKASKAKLLAGELNLNSVNDMFFCNGRSKEAYASYLEEMIEKNGLEFSVDDPDIHDLEVQIEAERRSRLELEEIRKERQERLKMQQQMKEFMKFMQRPTN</sequence>
<dbReference type="EMBL" id="SZYD01000009">
    <property type="protein sequence ID" value="KAD5317636.1"/>
    <property type="molecule type" value="Genomic_DNA"/>
</dbReference>
<dbReference type="InterPro" id="IPR004252">
    <property type="entry name" value="Probable_transposase_24"/>
</dbReference>
<dbReference type="OrthoDB" id="1435387at2759"/>